<sequence length="212" mass="25194">MKILQTIPLDKIADPVMAMAVFMQQNRKLDIMQITENEVYLGNNSRKQHMYTLKSSFHNQVLFIWIHHYRPDLSNEEYLNTAIHLPAFSEALRSNTLIQFIQQQTQLQFHEYSEALKKITEIIREYLQSGHAHQYITRRTLISLIMAMHYETHGDYRGRLEEIIDQDIIDLFDDKLYFKYHIEDMKALIQLFDSGTLPGPLKDLYILFDLQN</sequence>
<reference evidence="2" key="1">
    <citation type="journal article" date="2019" name="Int. J. Syst. Evol. Microbiol.">
        <title>The Global Catalogue of Microorganisms (GCM) 10K type strain sequencing project: providing services to taxonomists for standard genome sequencing and annotation.</title>
        <authorList>
            <consortium name="The Broad Institute Genomics Platform"/>
            <consortium name="The Broad Institute Genome Sequencing Center for Infectious Disease"/>
            <person name="Wu L."/>
            <person name="Ma J."/>
        </authorList>
    </citation>
    <scope>NUCLEOTIDE SEQUENCE [LARGE SCALE GENOMIC DNA]</scope>
    <source>
        <strain evidence="2">JCM 14370</strain>
    </source>
</reference>
<comment type="caution">
    <text evidence="1">The sequence shown here is derived from an EMBL/GenBank/DDBJ whole genome shotgun (WGS) entry which is preliminary data.</text>
</comment>
<name>A0ABQ2CUK6_9DEIO</name>
<evidence type="ECO:0000313" key="2">
    <source>
        <dbReference type="Proteomes" id="UP000632222"/>
    </source>
</evidence>
<protein>
    <submittedName>
        <fullName evidence="1">Uncharacterized protein</fullName>
    </submittedName>
</protein>
<dbReference type="EMBL" id="BMOD01000001">
    <property type="protein sequence ID" value="GGJ22151.1"/>
    <property type="molecule type" value="Genomic_DNA"/>
</dbReference>
<proteinExistence type="predicted"/>
<organism evidence="1 2">
    <name type="scientific">Deinococcus roseus</name>
    <dbReference type="NCBI Taxonomy" id="392414"/>
    <lineage>
        <taxon>Bacteria</taxon>
        <taxon>Thermotogati</taxon>
        <taxon>Deinococcota</taxon>
        <taxon>Deinococci</taxon>
        <taxon>Deinococcales</taxon>
        <taxon>Deinococcaceae</taxon>
        <taxon>Deinococcus</taxon>
    </lineage>
</organism>
<gene>
    <name evidence="1" type="ORF">GCM10008938_05540</name>
</gene>
<evidence type="ECO:0000313" key="1">
    <source>
        <dbReference type="EMBL" id="GGJ22151.1"/>
    </source>
</evidence>
<dbReference type="Proteomes" id="UP000632222">
    <property type="component" value="Unassembled WGS sequence"/>
</dbReference>
<dbReference type="RefSeq" id="WP_188999489.1">
    <property type="nucleotide sequence ID" value="NZ_BMOD01000001.1"/>
</dbReference>
<keyword evidence="2" id="KW-1185">Reference proteome</keyword>
<accession>A0ABQ2CUK6</accession>